<dbReference type="SUPFAM" id="SSF51621">
    <property type="entry name" value="Phosphoenolpyruvate/pyruvate domain"/>
    <property type="match status" value="1"/>
</dbReference>
<accession>A0A9P5JW09</accession>
<comment type="caution">
    <text evidence="5">The sequence shown here is derived from an EMBL/GenBank/DDBJ whole genome shotgun (WGS) entry which is preliminary data.</text>
</comment>
<gene>
    <name evidence="5" type="ORF">DFH94DRAFT_358097</name>
</gene>
<organism evidence="5 6">
    <name type="scientific">Russula ochroleuca</name>
    <dbReference type="NCBI Taxonomy" id="152965"/>
    <lineage>
        <taxon>Eukaryota</taxon>
        <taxon>Fungi</taxon>
        <taxon>Dikarya</taxon>
        <taxon>Basidiomycota</taxon>
        <taxon>Agaricomycotina</taxon>
        <taxon>Agaricomycetes</taxon>
        <taxon>Russulales</taxon>
        <taxon>Russulaceae</taxon>
        <taxon>Russula</taxon>
    </lineage>
</organism>
<dbReference type="InterPro" id="IPR015813">
    <property type="entry name" value="Pyrv/PenolPyrv_kinase-like_dom"/>
</dbReference>
<evidence type="ECO:0000313" key="5">
    <source>
        <dbReference type="EMBL" id="KAF8465198.1"/>
    </source>
</evidence>
<dbReference type="Gene3D" id="3.20.20.60">
    <property type="entry name" value="Phosphoenolpyruvate-binding domains"/>
    <property type="match status" value="1"/>
</dbReference>
<reference evidence="5" key="1">
    <citation type="submission" date="2019-10" db="EMBL/GenBank/DDBJ databases">
        <authorList>
            <consortium name="DOE Joint Genome Institute"/>
            <person name="Kuo A."/>
            <person name="Miyauchi S."/>
            <person name="Kiss E."/>
            <person name="Drula E."/>
            <person name="Kohler A."/>
            <person name="Sanchez-Garcia M."/>
            <person name="Andreopoulos B."/>
            <person name="Barry K.W."/>
            <person name="Bonito G."/>
            <person name="Buee M."/>
            <person name="Carver A."/>
            <person name="Chen C."/>
            <person name="Cichocki N."/>
            <person name="Clum A."/>
            <person name="Culley D."/>
            <person name="Crous P.W."/>
            <person name="Fauchery L."/>
            <person name="Girlanda M."/>
            <person name="Hayes R."/>
            <person name="Keri Z."/>
            <person name="LaButti K."/>
            <person name="Lipzen A."/>
            <person name="Lombard V."/>
            <person name="Magnuson J."/>
            <person name="Maillard F."/>
            <person name="Morin E."/>
            <person name="Murat C."/>
            <person name="Nolan M."/>
            <person name="Ohm R."/>
            <person name="Pangilinan J."/>
            <person name="Pereira M."/>
            <person name="Perotto S."/>
            <person name="Peter M."/>
            <person name="Riley R."/>
            <person name="Sitrit Y."/>
            <person name="Stielow B."/>
            <person name="Szollosi G."/>
            <person name="Zifcakova L."/>
            <person name="Stursova M."/>
            <person name="Spatafora J.W."/>
            <person name="Tedersoo L."/>
            <person name="Vaario L.-M."/>
            <person name="Yamada A."/>
            <person name="Yan M."/>
            <person name="Wang P."/>
            <person name="Xu J."/>
            <person name="Bruns T."/>
            <person name="Baldrian P."/>
            <person name="Vilgalys R."/>
            <person name="Henrissat B."/>
            <person name="Grigoriev I.V."/>
            <person name="Hibbett D."/>
            <person name="Nagy L.G."/>
            <person name="Martin F.M."/>
        </authorList>
    </citation>
    <scope>NUCLEOTIDE SEQUENCE</scope>
    <source>
        <strain evidence="5">Prilba</strain>
    </source>
</reference>
<dbReference type="EC" id="4.1.3.30" evidence="3"/>
<keyword evidence="4 5" id="KW-0456">Lyase</keyword>
<dbReference type="InterPro" id="IPR040442">
    <property type="entry name" value="Pyrv_kinase-like_dom_sf"/>
</dbReference>
<keyword evidence="6" id="KW-1185">Reference proteome</keyword>
<evidence type="ECO:0000256" key="2">
    <source>
        <dbReference type="ARBA" id="ARBA00005704"/>
    </source>
</evidence>
<reference evidence="5" key="2">
    <citation type="journal article" date="2020" name="Nat. Commun.">
        <title>Large-scale genome sequencing of mycorrhizal fungi provides insights into the early evolution of symbiotic traits.</title>
        <authorList>
            <person name="Miyauchi S."/>
            <person name="Kiss E."/>
            <person name="Kuo A."/>
            <person name="Drula E."/>
            <person name="Kohler A."/>
            <person name="Sanchez-Garcia M."/>
            <person name="Morin E."/>
            <person name="Andreopoulos B."/>
            <person name="Barry K.W."/>
            <person name="Bonito G."/>
            <person name="Buee M."/>
            <person name="Carver A."/>
            <person name="Chen C."/>
            <person name="Cichocki N."/>
            <person name="Clum A."/>
            <person name="Culley D."/>
            <person name="Crous P.W."/>
            <person name="Fauchery L."/>
            <person name="Girlanda M."/>
            <person name="Hayes R.D."/>
            <person name="Keri Z."/>
            <person name="LaButti K."/>
            <person name="Lipzen A."/>
            <person name="Lombard V."/>
            <person name="Magnuson J."/>
            <person name="Maillard F."/>
            <person name="Murat C."/>
            <person name="Nolan M."/>
            <person name="Ohm R.A."/>
            <person name="Pangilinan J."/>
            <person name="Pereira M.F."/>
            <person name="Perotto S."/>
            <person name="Peter M."/>
            <person name="Pfister S."/>
            <person name="Riley R."/>
            <person name="Sitrit Y."/>
            <person name="Stielow J.B."/>
            <person name="Szollosi G."/>
            <person name="Zifcakova L."/>
            <person name="Stursova M."/>
            <person name="Spatafora J.W."/>
            <person name="Tedersoo L."/>
            <person name="Vaario L.M."/>
            <person name="Yamada A."/>
            <person name="Yan M."/>
            <person name="Wang P."/>
            <person name="Xu J."/>
            <person name="Bruns T."/>
            <person name="Baldrian P."/>
            <person name="Vilgalys R."/>
            <person name="Dunand C."/>
            <person name="Henrissat B."/>
            <person name="Grigoriev I.V."/>
            <person name="Hibbett D."/>
            <person name="Nagy L.G."/>
            <person name="Martin F.M."/>
        </authorList>
    </citation>
    <scope>NUCLEOTIDE SEQUENCE</scope>
    <source>
        <strain evidence="5">Prilba</strain>
    </source>
</reference>
<evidence type="ECO:0000256" key="1">
    <source>
        <dbReference type="ARBA" id="ARBA00001050"/>
    </source>
</evidence>
<dbReference type="GO" id="GO:0019752">
    <property type="term" value="P:carboxylic acid metabolic process"/>
    <property type="evidence" value="ECO:0007669"/>
    <property type="project" value="InterPro"/>
</dbReference>
<sequence>MSVIRHVHRFSRKARSTCHTRKPSVLSHCTGSRIERLGMLPLLFLGVRAKSMLMLAPQPVSCRGRAEPHAVELPWERGHPPATSQTSEELNALVQGSSRGLHSNEYISGLFAKAFGTKGMKVSLDPIQRKERDPGTDILTHQKVRTSRVGLVGCGQWSGADYVDNLMKTVTGGVSSTAAMGNGVTEI</sequence>
<name>A0A9P5JW09_9AGAM</name>
<protein>
    <recommendedName>
        <fullName evidence="3">methylisocitrate lyase</fullName>
        <ecNumber evidence="3">4.1.3.30</ecNumber>
    </recommendedName>
</protein>
<dbReference type="GO" id="GO:0004451">
    <property type="term" value="F:isocitrate lyase activity"/>
    <property type="evidence" value="ECO:0007669"/>
    <property type="project" value="InterPro"/>
</dbReference>
<dbReference type="AlphaFoldDB" id="A0A9P5JW09"/>
<dbReference type="PANTHER" id="PTHR21631">
    <property type="entry name" value="ISOCITRATE LYASE/MALATE SYNTHASE"/>
    <property type="match status" value="1"/>
</dbReference>
<evidence type="ECO:0000256" key="4">
    <source>
        <dbReference type="ARBA" id="ARBA00023239"/>
    </source>
</evidence>
<dbReference type="Proteomes" id="UP000759537">
    <property type="component" value="Unassembled WGS sequence"/>
</dbReference>
<evidence type="ECO:0000313" key="6">
    <source>
        <dbReference type="Proteomes" id="UP000759537"/>
    </source>
</evidence>
<proteinExistence type="inferred from homology"/>
<dbReference type="OrthoDB" id="4078635at2759"/>
<comment type="catalytic activity">
    <reaction evidence="1">
        <text>(2S,3R)-3-hydroxybutane-1,2,3-tricarboxylate = pyruvate + succinate</text>
        <dbReference type="Rhea" id="RHEA:16809"/>
        <dbReference type="ChEBI" id="CHEBI:15361"/>
        <dbReference type="ChEBI" id="CHEBI:30031"/>
        <dbReference type="ChEBI" id="CHEBI:57429"/>
        <dbReference type="EC" id="4.1.3.30"/>
    </reaction>
</comment>
<dbReference type="Pfam" id="PF00463">
    <property type="entry name" value="ICL"/>
    <property type="match status" value="1"/>
</dbReference>
<dbReference type="PANTHER" id="PTHR21631:SF3">
    <property type="entry name" value="BIFUNCTIONAL GLYOXYLATE CYCLE PROTEIN"/>
    <property type="match status" value="1"/>
</dbReference>
<evidence type="ECO:0000256" key="3">
    <source>
        <dbReference type="ARBA" id="ARBA00012260"/>
    </source>
</evidence>
<comment type="similarity">
    <text evidence="2">Belongs to the isocitrate lyase/PEP mutase superfamily. Isocitrate lyase family.</text>
</comment>
<dbReference type="EMBL" id="WHVB01000048">
    <property type="protein sequence ID" value="KAF8465198.1"/>
    <property type="molecule type" value="Genomic_DNA"/>
</dbReference>
<dbReference type="InterPro" id="IPR006254">
    <property type="entry name" value="Isocitrate_lyase"/>
</dbReference>
<dbReference type="GO" id="GO:0046421">
    <property type="term" value="F:methylisocitrate lyase activity"/>
    <property type="evidence" value="ECO:0007669"/>
    <property type="project" value="UniProtKB-EC"/>
</dbReference>